<evidence type="ECO:0000313" key="7">
    <source>
        <dbReference type="EMBL" id="MDC1754352.1"/>
    </source>
</evidence>
<dbReference type="Proteomes" id="UP000095614">
    <property type="component" value="Unassembled WGS sequence"/>
</dbReference>
<dbReference type="AlphaFoldDB" id="A0A139JUB5"/>
<dbReference type="OrthoDB" id="7560678at2"/>
<feature type="domain" description="Glycosyl transferase family 1" evidence="1">
    <location>
        <begin position="189"/>
        <end position="343"/>
    </location>
</feature>
<dbReference type="EMBL" id="WCTR01000009">
    <property type="protein sequence ID" value="KAB4211486.1"/>
    <property type="molecule type" value="Genomic_DNA"/>
</dbReference>
<dbReference type="SUPFAM" id="SSF53756">
    <property type="entry name" value="UDP-Glycosyltransferase/glycogen phosphorylase"/>
    <property type="match status" value="1"/>
</dbReference>
<evidence type="ECO:0000313" key="10">
    <source>
        <dbReference type="EMBL" id="RHH33639.1"/>
    </source>
</evidence>
<dbReference type="Pfam" id="PF13439">
    <property type="entry name" value="Glyco_transf_4"/>
    <property type="match status" value="1"/>
</dbReference>
<reference evidence="3 11" key="1">
    <citation type="submission" date="2015-09" db="EMBL/GenBank/DDBJ databases">
        <authorList>
            <consortium name="Pathogen Informatics"/>
        </authorList>
    </citation>
    <scope>NUCLEOTIDE SEQUENCE [LARGE SCALE GENOMIC DNA]</scope>
    <source>
        <strain evidence="3 11">2789STDY5834847</strain>
    </source>
</reference>
<evidence type="ECO:0000313" key="16">
    <source>
        <dbReference type="Proteomes" id="UP000466952"/>
    </source>
</evidence>
<gene>
    <name evidence="10" type="ORF">DW216_05685</name>
    <name evidence="9" type="ORF">DXD40_01085</name>
    <name evidence="3" type="ORF">ERS852462_03073</name>
    <name evidence="6" type="ORF">GAP47_09300</name>
    <name evidence="5" type="ORF">GAP55_13210</name>
    <name evidence="4" type="ORF">GAQ56_13210</name>
    <name evidence="7" type="ORF">POY80_18110</name>
    <name evidence="8" type="ORF">POZ22_18015</name>
</gene>
<sequence length="369" mass="42150">MNVVHIFWGLGFGGIETMLVNIANAQVKSGAKVSIIIINDLCEESLLQLLYPEVTLHLLMRKQESKGVGFIFKLNRLLFLLQPDVIHLHRSDIGQLLLYKKFRKIACVTLHDIPIGEMKNDTFMNYIWRKINKRPIKHSNVTYINRIPLVFAISNTVQNDLLTRYKIYSTVVFNGILTSNFTQRMATNPKDIFKILTVSRLEHLKKGQDLLLEAVARIKGQVTIDFIGEGTSLDYLKAKANKLKIENYVHFLGKKTQKYISEHLSNYDLFVQPSRWEGFGLTVAEAMAARLPVLVSEGQGPAEVTCGDKYGWLFINGNINDLKEKIEYIISHYDTAIQKAENALKYVCNTYDVSITANKYLKEYSKIKP</sequence>
<evidence type="ECO:0000313" key="15">
    <source>
        <dbReference type="Proteomes" id="UP000462376"/>
    </source>
</evidence>
<dbReference type="PANTHER" id="PTHR12526:SF630">
    <property type="entry name" value="GLYCOSYLTRANSFERASE"/>
    <property type="match status" value="1"/>
</dbReference>
<evidence type="ECO:0000313" key="14">
    <source>
        <dbReference type="Proteomes" id="UP000432488"/>
    </source>
</evidence>
<proteinExistence type="predicted"/>
<accession>A0A139JUB5</accession>
<reference evidence="7" key="4">
    <citation type="submission" date="2022-10" db="EMBL/GenBank/DDBJ databases">
        <title>Human gut microbiome strain richness.</title>
        <authorList>
            <person name="Chen-Liaw A."/>
        </authorList>
    </citation>
    <scope>NUCLEOTIDE SEQUENCE</scope>
    <source>
        <strain evidence="7">A1_m1001262Bd0_191120</strain>
        <strain evidence="8">BSD2780061687st1_G10_BSD2780061687b_171204</strain>
    </source>
</reference>
<dbReference type="PATRIC" id="fig|820.27.peg.4060"/>
<keyword evidence="3" id="KW-0328">Glycosyltransferase</keyword>
<evidence type="ECO:0000313" key="5">
    <source>
        <dbReference type="EMBL" id="KAB4211486.1"/>
    </source>
</evidence>
<dbReference type="EMBL" id="JAQNSB010000033">
    <property type="protein sequence ID" value="MDC1856661.1"/>
    <property type="molecule type" value="Genomic_DNA"/>
</dbReference>
<dbReference type="Proteomes" id="UP001214113">
    <property type="component" value="Unassembled WGS sequence"/>
</dbReference>
<evidence type="ECO:0000259" key="2">
    <source>
        <dbReference type="Pfam" id="PF13439"/>
    </source>
</evidence>
<name>A0A139JUB5_BACUN</name>
<dbReference type="InterPro" id="IPR001296">
    <property type="entry name" value="Glyco_trans_1"/>
</dbReference>
<dbReference type="EMBL" id="CZAF01000008">
    <property type="protein sequence ID" value="CUP24703.1"/>
    <property type="molecule type" value="Genomic_DNA"/>
</dbReference>
<protein>
    <submittedName>
        <fullName evidence="3">Glycosyl transferase family protein</fullName>
        <ecNumber evidence="3">2.4.1.11</ecNumber>
    </submittedName>
    <submittedName>
        <fullName evidence="9">Glycosyltransferase family 1 protein</fullName>
    </submittedName>
    <submittedName>
        <fullName evidence="4">Glycosyltransferase family 4 protein</fullName>
    </submittedName>
</protein>
<dbReference type="Proteomes" id="UP001218502">
    <property type="component" value="Unassembled WGS sequence"/>
</dbReference>
<dbReference type="EC" id="2.4.1.11" evidence="3"/>
<dbReference type="EMBL" id="QRJL01000002">
    <property type="protein sequence ID" value="RHH33639.1"/>
    <property type="molecule type" value="Genomic_DNA"/>
</dbReference>
<evidence type="ECO:0000313" key="6">
    <source>
        <dbReference type="EMBL" id="KAB4236935.1"/>
    </source>
</evidence>
<dbReference type="EMBL" id="QSPV01000001">
    <property type="protein sequence ID" value="RGJ97032.1"/>
    <property type="molecule type" value="Genomic_DNA"/>
</dbReference>
<dbReference type="Proteomes" id="UP000466952">
    <property type="component" value="Unassembled WGS sequence"/>
</dbReference>
<feature type="domain" description="Glycosyltransferase subfamily 4-like N-terminal" evidence="2">
    <location>
        <begin position="12"/>
        <end position="176"/>
    </location>
</feature>
<dbReference type="InterPro" id="IPR028098">
    <property type="entry name" value="Glyco_trans_4-like_N"/>
</dbReference>
<dbReference type="CDD" id="cd03801">
    <property type="entry name" value="GT4_PimA-like"/>
    <property type="match status" value="1"/>
</dbReference>
<reference evidence="12 13" key="2">
    <citation type="submission" date="2018-08" db="EMBL/GenBank/DDBJ databases">
        <title>A genome reference for cultivated species of the human gut microbiota.</title>
        <authorList>
            <person name="Zou Y."/>
            <person name="Xue W."/>
            <person name="Luo G."/>
        </authorList>
    </citation>
    <scope>NUCLEOTIDE SEQUENCE [LARGE SCALE GENOMIC DNA]</scope>
    <source>
        <strain evidence="10 13">AM18-14LB</strain>
        <strain evidence="9 12">TM04-30</strain>
    </source>
</reference>
<evidence type="ECO:0000313" key="11">
    <source>
        <dbReference type="Proteomes" id="UP000095614"/>
    </source>
</evidence>
<evidence type="ECO:0000313" key="3">
    <source>
        <dbReference type="EMBL" id="CUP24703.1"/>
    </source>
</evidence>
<evidence type="ECO:0000259" key="1">
    <source>
        <dbReference type="Pfam" id="PF00534"/>
    </source>
</evidence>
<dbReference type="RefSeq" id="WP_005836117.1">
    <property type="nucleotide sequence ID" value="NZ_CACRTC010000024.1"/>
</dbReference>
<dbReference type="PANTHER" id="PTHR12526">
    <property type="entry name" value="GLYCOSYLTRANSFERASE"/>
    <property type="match status" value="1"/>
</dbReference>
<keyword evidence="3" id="KW-0808">Transferase</keyword>
<organism evidence="3 11">
    <name type="scientific">Bacteroides uniformis</name>
    <dbReference type="NCBI Taxonomy" id="820"/>
    <lineage>
        <taxon>Bacteria</taxon>
        <taxon>Pseudomonadati</taxon>
        <taxon>Bacteroidota</taxon>
        <taxon>Bacteroidia</taxon>
        <taxon>Bacteroidales</taxon>
        <taxon>Bacteroidaceae</taxon>
        <taxon>Bacteroides</taxon>
    </lineage>
</organism>
<dbReference type="Gene3D" id="3.40.50.2000">
    <property type="entry name" value="Glycogen Phosphorylase B"/>
    <property type="match status" value="2"/>
</dbReference>
<reference evidence="14 15" key="3">
    <citation type="journal article" date="2019" name="Nat. Med.">
        <title>A library of human gut bacterial isolates paired with longitudinal multiomics data enables mechanistic microbiome research.</title>
        <authorList>
            <person name="Poyet M."/>
            <person name="Groussin M."/>
            <person name="Gibbons S.M."/>
            <person name="Avila-Pacheco J."/>
            <person name="Jiang X."/>
            <person name="Kearney S.M."/>
            <person name="Perrotta A.R."/>
            <person name="Berdy B."/>
            <person name="Zhao S."/>
            <person name="Lieberman T.D."/>
            <person name="Swanson P.K."/>
            <person name="Smith M."/>
            <person name="Roesemann S."/>
            <person name="Alexander J.E."/>
            <person name="Rich S.A."/>
            <person name="Livny J."/>
            <person name="Vlamakis H."/>
            <person name="Clish C."/>
            <person name="Bullock K."/>
            <person name="Deik A."/>
            <person name="Scott J."/>
            <person name="Pierce K.A."/>
            <person name="Xavier R.J."/>
            <person name="Alm E.J."/>
        </authorList>
    </citation>
    <scope>NUCLEOTIDE SEQUENCE [LARGE SCALE GENOMIC DNA]</scope>
    <source>
        <strain evidence="5 16">BIOML-A11</strain>
        <strain evidence="4 14">BIOML-A42</strain>
        <strain evidence="6 15">BIOML-A5</strain>
    </source>
</reference>
<dbReference type="Pfam" id="PF00534">
    <property type="entry name" value="Glycos_transf_1"/>
    <property type="match status" value="1"/>
</dbReference>
<evidence type="ECO:0000313" key="4">
    <source>
        <dbReference type="EMBL" id="KAB4090932.1"/>
    </source>
</evidence>
<evidence type="ECO:0000313" key="9">
    <source>
        <dbReference type="EMBL" id="RGJ97032.1"/>
    </source>
</evidence>
<dbReference type="Proteomes" id="UP000260844">
    <property type="component" value="Unassembled WGS sequence"/>
</dbReference>
<dbReference type="EMBL" id="JAQNQY010000027">
    <property type="protein sequence ID" value="MDC1754352.1"/>
    <property type="molecule type" value="Genomic_DNA"/>
</dbReference>
<dbReference type="Proteomes" id="UP000283766">
    <property type="component" value="Unassembled WGS sequence"/>
</dbReference>
<dbReference type="GO" id="GO:0004373">
    <property type="term" value="F:alpha-1,4-glucan glucosyltransferase (UDP-glucose donor) activity"/>
    <property type="evidence" value="ECO:0007669"/>
    <property type="project" value="UniProtKB-EC"/>
</dbReference>
<dbReference type="EMBL" id="WCUV01000008">
    <property type="protein sequence ID" value="KAB4090932.1"/>
    <property type="molecule type" value="Genomic_DNA"/>
</dbReference>
<evidence type="ECO:0000313" key="8">
    <source>
        <dbReference type="EMBL" id="MDC1856661.1"/>
    </source>
</evidence>
<evidence type="ECO:0000313" key="13">
    <source>
        <dbReference type="Proteomes" id="UP000283766"/>
    </source>
</evidence>
<dbReference type="Proteomes" id="UP000432488">
    <property type="component" value="Unassembled WGS sequence"/>
</dbReference>
<evidence type="ECO:0000313" key="12">
    <source>
        <dbReference type="Proteomes" id="UP000260844"/>
    </source>
</evidence>
<dbReference type="EMBL" id="WCTL01000007">
    <property type="protein sequence ID" value="KAB4236935.1"/>
    <property type="molecule type" value="Genomic_DNA"/>
</dbReference>
<dbReference type="Proteomes" id="UP000462376">
    <property type="component" value="Unassembled WGS sequence"/>
</dbReference>